<dbReference type="PANTHER" id="PTHR33577">
    <property type="entry name" value="STERIGMATOCYSTIN BIOSYNTHESIS PEROXIDASE STCC-RELATED"/>
    <property type="match status" value="1"/>
</dbReference>
<keyword evidence="6" id="KW-0408">Iron</keyword>
<dbReference type="EC" id="1.11.2.1" evidence="9"/>
<evidence type="ECO:0000256" key="2">
    <source>
        <dbReference type="ARBA" id="ARBA00022559"/>
    </source>
</evidence>
<evidence type="ECO:0000256" key="5">
    <source>
        <dbReference type="ARBA" id="ARBA00023002"/>
    </source>
</evidence>
<dbReference type="InterPro" id="IPR000028">
    <property type="entry name" value="Chloroperoxidase"/>
</dbReference>
<dbReference type="PROSITE" id="PS51405">
    <property type="entry name" value="HEME_HALOPEROXIDASE"/>
    <property type="match status" value="1"/>
</dbReference>
<keyword evidence="2 9" id="KW-0575">Peroxidase</keyword>
<feature type="domain" description="Heme haloperoxidase family profile" evidence="8">
    <location>
        <begin position="1"/>
        <end position="69"/>
    </location>
</feature>
<dbReference type="Gene3D" id="1.10.489.10">
    <property type="entry name" value="Chloroperoxidase-like"/>
    <property type="match status" value="1"/>
</dbReference>
<evidence type="ECO:0000259" key="8">
    <source>
        <dbReference type="PROSITE" id="PS51405"/>
    </source>
</evidence>
<proteinExistence type="evidence at transcript level"/>
<dbReference type="GO" id="GO:0004601">
    <property type="term" value="F:peroxidase activity"/>
    <property type="evidence" value="ECO:0007669"/>
    <property type="project" value="UniProtKB-KW"/>
</dbReference>
<evidence type="ECO:0000313" key="9">
    <source>
        <dbReference type="EMBL" id="AFY06771.1"/>
    </source>
</evidence>
<dbReference type="EMBL" id="JQ654311">
    <property type="protein sequence ID" value="AFY06771.1"/>
    <property type="molecule type" value="mRNA"/>
</dbReference>
<comment type="cofactor">
    <cofactor evidence="1">
        <name>heme b</name>
        <dbReference type="ChEBI" id="CHEBI:60344"/>
    </cofactor>
</comment>
<name>A0A023H3E2_9FUNG</name>
<evidence type="ECO:0000256" key="3">
    <source>
        <dbReference type="ARBA" id="ARBA00022617"/>
    </source>
</evidence>
<feature type="non-terminal residue" evidence="9">
    <location>
        <position position="69"/>
    </location>
</feature>
<dbReference type="GO" id="GO:0046872">
    <property type="term" value="F:metal ion binding"/>
    <property type="evidence" value="ECO:0007669"/>
    <property type="project" value="UniProtKB-KW"/>
</dbReference>
<evidence type="ECO:0000256" key="4">
    <source>
        <dbReference type="ARBA" id="ARBA00022723"/>
    </source>
</evidence>
<dbReference type="InterPro" id="IPR036851">
    <property type="entry name" value="Chloroperoxidase-like_sf"/>
</dbReference>
<organism evidence="9">
    <name type="scientific">uncultured fungus</name>
    <dbReference type="NCBI Taxonomy" id="175245"/>
    <lineage>
        <taxon>Eukaryota</taxon>
        <taxon>Fungi</taxon>
        <taxon>environmental samples</taxon>
    </lineage>
</organism>
<protein>
    <submittedName>
        <fullName evidence="9">Aromatic/unspecific peroxygenase</fullName>
        <ecNumber evidence="9">1.11.2.1</ecNumber>
    </submittedName>
</protein>
<evidence type="ECO:0000256" key="1">
    <source>
        <dbReference type="ARBA" id="ARBA00001970"/>
    </source>
</evidence>
<keyword evidence="5 9" id="KW-0560">Oxidoreductase</keyword>
<keyword evidence="4" id="KW-0479">Metal-binding</keyword>
<sequence length="69" mass="7680">NAMANHGYIPKHGKNVSFFHLVRGLQQCYKLSTALAVFLASGGFLLCRRVRPFDNLTQIGKHNGIEHDA</sequence>
<evidence type="ECO:0000256" key="7">
    <source>
        <dbReference type="ARBA" id="ARBA00025795"/>
    </source>
</evidence>
<evidence type="ECO:0000256" key="6">
    <source>
        <dbReference type="ARBA" id="ARBA00023004"/>
    </source>
</evidence>
<dbReference type="Pfam" id="PF01328">
    <property type="entry name" value="Peroxidase_2"/>
    <property type="match status" value="1"/>
</dbReference>
<reference evidence="9" key="1">
    <citation type="journal article" date="2014" name="PLoS ONE">
        <title>Widespread occurrence of expressed fungal secretory peroxidases in forest soils.</title>
        <authorList>
            <person name="Kellner H."/>
            <person name="Luis P."/>
            <person name="Pecyna M.J."/>
            <person name="Barbi F."/>
            <person name="Kapturska D."/>
            <person name="Kruger D."/>
            <person name="Zak D.R."/>
            <person name="Marmeisse R."/>
            <person name="Vandenbol M."/>
            <person name="Hofrichter M."/>
        </authorList>
    </citation>
    <scope>NUCLEOTIDE SEQUENCE</scope>
</reference>
<dbReference type="PANTHER" id="PTHR33577:SF9">
    <property type="entry name" value="PEROXIDASE STCC"/>
    <property type="match status" value="1"/>
</dbReference>
<dbReference type="SUPFAM" id="SSF47571">
    <property type="entry name" value="Cloroperoxidase"/>
    <property type="match status" value="1"/>
</dbReference>
<keyword evidence="3" id="KW-0349">Heme</keyword>
<accession>A0A023H3E2</accession>
<feature type="non-terminal residue" evidence="9">
    <location>
        <position position="1"/>
    </location>
</feature>
<dbReference type="AlphaFoldDB" id="A0A023H3E2"/>
<comment type="similarity">
    <text evidence="7">Belongs to the chloroperoxidase family.</text>
</comment>